<dbReference type="InterPro" id="IPR001387">
    <property type="entry name" value="Cro/C1-type_HTH"/>
</dbReference>
<protein>
    <recommendedName>
        <fullName evidence="2">HTH cro/C1-type domain-containing protein</fullName>
    </recommendedName>
</protein>
<dbReference type="EMBL" id="BMIN01000003">
    <property type="protein sequence ID" value="GGD05118.1"/>
    <property type="molecule type" value="Genomic_DNA"/>
</dbReference>
<dbReference type="RefSeq" id="WP_188651579.1">
    <property type="nucleotide sequence ID" value="NZ_BMIN01000003.1"/>
</dbReference>
<dbReference type="CDD" id="cd00093">
    <property type="entry name" value="HTH_XRE"/>
    <property type="match status" value="1"/>
</dbReference>
<feature type="domain" description="HTH cro/C1-type" evidence="2">
    <location>
        <begin position="8"/>
        <end position="62"/>
    </location>
</feature>
<dbReference type="Gene3D" id="1.10.260.40">
    <property type="entry name" value="lambda repressor-like DNA-binding domains"/>
    <property type="match status" value="1"/>
</dbReference>
<dbReference type="PANTHER" id="PTHR46558">
    <property type="entry name" value="TRACRIPTIONAL REGULATORY PROTEIN-RELATED-RELATED"/>
    <property type="match status" value="1"/>
</dbReference>
<evidence type="ECO:0000313" key="3">
    <source>
        <dbReference type="EMBL" id="GGD05118.1"/>
    </source>
</evidence>
<dbReference type="InterPro" id="IPR010982">
    <property type="entry name" value="Lambda_DNA-bd_dom_sf"/>
</dbReference>
<keyword evidence="4" id="KW-1185">Reference proteome</keyword>
<dbReference type="Pfam" id="PF01381">
    <property type="entry name" value="HTH_3"/>
    <property type="match status" value="1"/>
</dbReference>
<dbReference type="Proteomes" id="UP000642571">
    <property type="component" value="Unassembled WGS sequence"/>
</dbReference>
<name>A0ABQ1PVH5_9BACI</name>
<organism evidence="3 4">
    <name type="scientific">Pontibacillus salipaludis</name>
    <dbReference type="NCBI Taxonomy" id="1697394"/>
    <lineage>
        <taxon>Bacteria</taxon>
        <taxon>Bacillati</taxon>
        <taxon>Bacillota</taxon>
        <taxon>Bacilli</taxon>
        <taxon>Bacillales</taxon>
        <taxon>Bacillaceae</taxon>
        <taxon>Pontibacillus</taxon>
    </lineage>
</organism>
<proteinExistence type="predicted"/>
<evidence type="ECO:0000256" key="1">
    <source>
        <dbReference type="ARBA" id="ARBA00023125"/>
    </source>
</evidence>
<evidence type="ECO:0000259" key="2">
    <source>
        <dbReference type="PROSITE" id="PS50943"/>
    </source>
</evidence>
<reference evidence="4" key="1">
    <citation type="journal article" date="2019" name="Int. J. Syst. Evol. Microbiol.">
        <title>The Global Catalogue of Microorganisms (GCM) 10K type strain sequencing project: providing services to taxonomists for standard genome sequencing and annotation.</title>
        <authorList>
            <consortium name="The Broad Institute Genomics Platform"/>
            <consortium name="The Broad Institute Genome Sequencing Center for Infectious Disease"/>
            <person name="Wu L."/>
            <person name="Ma J."/>
        </authorList>
    </citation>
    <scope>NUCLEOTIDE SEQUENCE [LARGE SCALE GENOMIC DNA]</scope>
    <source>
        <strain evidence="4">CGMCC 1.15353</strain>
    </source>
</reference>
<sequence>MASVSERLKLLRKEHKLSQKDVSQILGISESGYGYYEQGRNEPSIDMINKLADRYNVTADYLLGRSDSPDKKEKEDAFDPMDEINRLLKEYGIEHSGFFDIESWKAMGPDEVKQLESYFKFITEEAKRRGKDKQD</sequence>
<dbReference type="SUPFAM" id="SSF47413">
    <property type="entry name" value="lambda repressor-like DNA-binding domains"/>
    <property type="match status" value="1"/>
</dbReference>
<keyword evidence="1" id="KW-0238">DNA-binding</keyword>
<dbReference type="PANTHER" id="PTHR46558:SF11">
    <property type="entry name" value="HTH-TYPE TRANSCRIPTIONAL REGULATOR XRE"/>
    <property type="match status" value="1"/>
</dbReference>
<dbReference type="SMART" id="SM00530">
    <property type="entry name" value="HTH_XRE"/>
    <property type="match status" value="1"/>
</dbReference>
<accession>A0ABQ1PVH5</accession>
<dbReference type="PROSITE" id="PS50943">
    <property type="entry name" value="HTH_CROC1"/>
    <property type="match status" value="1"/>
</dbReference>
<comment type="caution">
    <text evidence="3">The sequence shown here is derived from an EMBL/GenBank/DDBJ whole genome shotgun (WGS) entry which is preliminary data.</text>
</comment>
<evidence type="ECO:0000313" key="4">
    <source>
        <dbReference type="Proteomes" id="UP000642571"/>
    </source>
</evidence>
<gene>
    <name evidence="3" type="ORF">GCM10011389_10760</name>
</gene>